<proteinExistence type="predicted"/>
<dbReference type="EMBL" id="CAJOAX010001925">
    <property type="protein sequence ID" value="CAF3756794.1"/>
    <property type="molecule type" value="Genomic_DNA"/>
</dbReference>
<protein>
    <submittedName>
        <fullName evidence="3">Uncharacterized protein</fullName>
    </submittedName>
</protein>
<dbReference type="Proteomes" id="UP000663889">
    <property type="component" value="Unassembled WGS sequence"/>
</dbReference>
<dbReference type="EMBL" id="CAJNOU010004095">
    <property type="protein sequence ID" value="CAF1426438.1"/>
    <property type="molecule type" value="Genomic_DNA"/>
</dbReference>
<sequence>MATKPQMLCALDESLFEIYWLTLEAQAEVDDETNVSKSMSRGLQRAMSIISGANADVLLFNYMQQFLRRQSVATKKLARKEFSRNFNDERRNSKYPKCIKALRLRLFVIHFIRALFKHTFNFFLLTRT</sequence>
<organism evidence="3 4">
    <name type="scientific">Rotaria sordida</name>
    <dbReference type="NCBI Taxonomy" id="392033"/>
    <lineage>
        <taxon>Eukaryota</taxon>
        <taxon>Metazoa</taxon>
        <taxon>Spiralia</taxon>
        <taxon>Gnathifera</taxon>
        <taxon>Rotifera</taxon>
        <taxon>Eurotatoria</taxon>
        <taxon>Bdelloidea</taxon>
        <taxon>Philodinida</taxon>
        <taxon>Philodinidae</taxon>
        <taxon>Rotaria</taxon>
    </lineage>
</organism>
<evidence type="ECO:0000313" key="3">
    <source>
        <dbReference type="EMBL" id="CAF3756794.1"/>
    </source>
</evidence>
<accession>A0A818YM21</accession>
<reference evidence="3" key="1">
    <citation type="submission" date="2021-02" db="EMBL/GenBank/DDBJ databases">
        <authorList>
            <person name="Nowell W R."/>
        </authorList>
    </citation>
    <scope>NUCLEOTIDE SEQUENCE</scope>
</reference>
<evidence type="ECO:0000313" key="4">
    <source>
        <dbReference type="Proteomes" id="UP000663823"/>
    </source>
</evidence>
<dbReference type="EMBL" id="CAJOBE010001413">
    <property type="protein sequence ID" value="CAF3741637.1"/>
    <property type="molecule type" value="Genomic_DNA"/>
</dbReference>
<dbReference type="Proteomes" id="UP000663874">
    <property type="component" value="Unassembled WGS sequence"/>
</dbReference>
<name>A0A818YM21_9BILA</name>
<dbReference type="AlphaFoldDB" id="A0A818YM21"/>
<dbReference type="Proteomes" id="UP000663823">
    <property type="component" value="Unassembled WGS sequence"/>
</dbReference>
<evidence type="ECO:0000313" key="2">
    <source>
        <dbReference type="EMBL" id="CAF3741637.1"/>
    </source>
</evidence>
<gene>
    <name evidence="2" type="ORF">FNK824_LOCUS11716</name>
    <name evidence="3" type="ORF">OTI717_LOCUS15891</name>
    <name evidence="1" type="ORF">SEV965_LOCUS32529</name>
</gene>
<comment type="caution">
    <text evidence="3">The sequence shown here is derived from an EMBL/GenBank/DDBJ whole genome shotgun (WGS) entry which is preliminary data.</text>
</comment>
<evidence type="ECO:0000313" key="1">
    <source>
        <dbReference type="EMBL" id="CAF1426438.1"/>
    </source>
</evidence>